<dbReference type="KEGG" id="mxa:MXAN_4934"/>
<protein>
    <submittedName>
        <fullName evidence="2">Uncharacterized protein</fullName>
    </submittedName>
</protein>
<reference evidence="2 3" key="1">
    <citation type="journal article" date="2006" name="Proc. Natl. Acad. Sci. U.S.A.">
        <title>Evolution of sensory complexity recorded in a myxobacterial genome.</title>
        <authorList>
            <person name="Goldman B.S."/>
            <person name="Nierman W.C."/>
            <person name="Kaiser D."/>
            <person name="Slater S.C."/>
            <person name="Durkin A.S."/>
            <person name="Eisen J.A."/>
            <person name="Ronning C.M."/>
            <person name="Barbazuk W.B."/>
            <person name="Blanchard M."/>
            <person name="Field C."/>
            <person name="Halling C."/>
            <person name="Hinkle G."/>
            <person name="Iartchuk O."/>
            <person name="Kim H.S."/>
            <person name="Mackenzie C."/>
            <person name="Madupu R."/>
            <person name="Miller N."/>
            <person name="Shvartsbeyn A."/>
            <person name="Sullivan S.A."/>
            <person name="Vaudin M."/>
            <person name="Wiegand R."/>
            <person name="Kaplan H.B."/>
        </authorList>
    </citation>
    <scope>NUCLEOTIDE SEQUENCE [LARGE SCALE GENOMIC DNA]</scope>
    <source>
        <strain evidence="3">DK1622</strain>
    </source>
</reference>
<dbReference type="EMBL" id="CP000113">
    <property type="protein sequence ID" value="ABF91030.1"/>
    <property type="molecule type" value="Genomic_DNA"/>
</dbReference>
<dbReference type="EnsemblBacteria" id="ABF91030">
    <property type="protein sequence ID" value="ABF91030"/>
    <property type="gene ID" value="MXAN_4934"/>
</dbReference>
<organism evidence="2 3">
    <name type="scientific">Myxococcus xanthus (strain DK1622)</name>
    <dbReference type="NCBI Taxonomy" id="246197"/>
    <lineage>
        <taxon>Bacteria</taxon>
        <taxon>Pseudomonadati</taxon>
        <taxon>Myxococcota</taxon>
        <taxon>Myxococcia</taxon>
        <taxon>Myxococcales</taxon>
        <taxon>Cystobacterineae</taxon>
        <taxon>Myxococcaceae</taxon>
        <taxon>Myxococcus</taxon>
    </lineage>
</organism>
<gene>
    <name evidence="2" type="ordered locus">MXAN_4934</name>
</gene>
<proteinExistence type="predicted"/>
<dbReference type="AlphaFoldDB" id="Q1D2N3"/>
<dbReference type="Proteomes" id="UP000002402">
    <property type="component" value="Chromosome"/>
</dbReference>
<accession>Q1D2N3</accession>
<evidence type="ECO:0000256" key="1">
    <source>
        <dbReference type="SAM" id="MobiDB-lite"/>
    </source>
</evidence>
<dbReference type="HOGENOM" id="CLU_3357241_0_0_7"/>
<evidence type="ECO:0000313" key="3">
    <source>
        <dbReference type="Proteomes" id="UP000002402"/>
    </source>
</evidence>
<evidence type="ECO:0000313" key="2">
    <source>
        <dbReference type="EMBL" id="ABF91030.1"/>
    </source>
</evidence>
<feature type="region of interest" description="Disordered" evidence="1">
    <location>
        <begin position="1"/>
        <end position="36"/>
    </location>
</feature>
<sequence>MDPLIQHPPQEAAGRRRSARAGGSGSPSHRTKGSIT</sequence>
<keyword evidence="3" id="KW-1185">Reference proteome</keyword>
<name>Q1D2N3_MYXXD</name>